<reference evidence="2" key="1">
    <citation type="journal article" date="2019" name="Int. J. Syst. Evol. Microbiol.">
        <title>The Global Catalogue of Microorganisms (GCM) 10K type strain sequencing project: providing services to taxonomists for standard genome sequencing and annotation.</title>
        <authorList>
            <consortium name="The Broad Institute Genomics Platform"/>
            <consortium name="The Broad Institute Genome Sequencing Center for Infectious Disease"/>
            <person name="Wu L."/>
            <person name="Ma J."/>
        </authorList>
    </citation>
    <scope>NUCLEOTIDE SEQUENCE [LARGE SCALE GENOMIC DNA]</scope>
    <source>
        <strain evidence="2">JCM 31047</strain>
    </source>
</reference>
<accession>A0A8H9GXM1</accession>
<evidence type="ECO:0000313" key="2">
    <source>
        <dbReference type="Proteomes" id="UP000600547"/>
    </source>
</evidence>
<organism evidence="1 2">
    <name type="scientific">Deinococcus arenae</name>
    <dbReference type="NCBI Taxonomy" id="1452751"/>
    <lineage>
        <taxon>Bacteria</taxon>
        <taxon>Thermotogati</taxon>
        <taxon>Deinococcota</taxon>
        <taxon>Deinococci</taxon>
        <taxon>Deinococcales</taxon>
        <taxon>Deinococcaceae</taxon>
        <taxon>Deinococcus</taxon>
    </lineage>
</organism>
<dbReference type="PANTHER" id="PTHR43581">
    <property type="entry name" value="ATP/GTP PHOSPHATASE"/>
    <property type="match status" value="1"/>
</dbReference>
<evidence type="ECO:0008006" key="3">
    <source>
        <dbReference type="Google" id="ProtNLM"/>
    </source>
</evidence>
<dbReference type="AlphaFoldDB" id="A0A8H9GXM1"/>
<dbReference type="CDD" id="cd00267">
    <property type="entry name" value="ABC_ATPase"/>
    <property type="match status" value="1"/>
</dbReference>
<proteinExistence type="predicted"/>
<dbReference type="InterPro" id="IPR051396">
    <property type="entry name" value="Bact_Antivir_Def_Nuclease"/>
</dbReference>
<dbReference type="InterPro" id="IPR027417">
    <property type="entry name" value="P-loop_NTPase"/>
</dbReference>
<name>A0A8H9GXM1_9DEIO</name>
<dbReference type="PANTHER" id="PTHR43581:SF3">
    <property type="entry name" value="AAA+ ATPASE DOMAIN-CONTAINING PROTEIN"/>
    <property type="match status" value="1"/>
</dbReference>
<dbReference type="SUPFAM" id="SSF52540">
    <property type="entry name" value="P-loop containing nucleoside triphosphate hydrolases"/>
    <property type="match status" value="1"/>
</dbReference>
<dbReference type="Gene3D" id="3.40.50.300">
    <property type="entry name" value="P-loop containing nucleotide triphosphate hydrolases"/>
    <property type="match status" value="1"/>
</dbReference>
<dbReference type="Proteomes" id="UP000600547">
    <property type="component" value="Unassembled WGS sequence"/>
</dbReference>
<comment type="caution">
    <text evidence="1">The sequence shown here is derived from an EMBL/GenBank/DDBJ whole genome shotgun (WGS) entry which is preliminary data.</text>
</comment>
<sequence length="408" mass="45367">MSKNHDTSDGLDSIADEALRSLIAFHMPGNPERRVAEIHDAGAAIEEALRLLWPKANMHIHIWMASGQSPEIAVDVGRHNVMLDELSSGQHWGLMTAIMLANALKGSNQSKRLLILMDEPGGNMHLSALQEIRNAIHNLSKEHQVVYTTHSDLLIQQAPPGSLRIVQRTREGVTCVRPEAMERDQGLAELLPLVYAKRNEILEHTLNANNALLIVEGRSEYLYFNLMQRLLPEGEQWPPAHIRIINADSITQIVPLLKVLPQQINTAVLTDRNGTHQQTARQVEHIRNTLAERGQEGHLLHPTTEERCDIEDVFDRGEFLALAARLVPQLAELDIQEERLSKALDGALKRPPLSAYTNHGALADGIVRIAQASDLPQSIGRFRALFSRIHDVLFPPPPAAQEVTADGN</sequence>
<dbReference type="EMBL" id="BMQG01000014">
    <property type="protein sequence ID" value="GGM53999.1"/>
    <property type="molecule type" value="Genomic_DNA"/>
</dbReference>
<evidence type="ECO:0000313" key="1">
    <source>
        <dbReference type="EMBL" id="GGM53999.1"/>
    </source>
</evidence>
<keyword evidence="2" id="KW-1185">Reference proteome</keyword>
<protein>
    <recommendedName>
        <fullName evidence="3">AAA domain-containing protein</fullName>
    </recommendedName>
</protein>
<gene>
    <name evidence="1" type="ORF">GCM10008956_32390</name>
</gene>